<proteinExistence type="inferred from homology"/>
<dbReference type="PROSITE" id="PS50801">
    <property type="entry name" value="STAS"/>
    <property type="match status" value="1"/>
</dbReference>
<evidence type="ECO:0000313" key="4">
    <source>
        <dbReference type="EMBL" id="NKQ53041.1"/>
    </source>
</evidence>
<name>A0ABX1J425_9PSEU</name>
<accession>A0ABX1J425</accession>
<dbReference type="InterPro" id="IPR003658">
    <property type="entry name" value="Anti-sigma_ant"/>
</dbReference>
<dbReference type="EMBL" id="JAAXLS010000004">
    <property type="protein sequence ID" value="NKQ53041.1"/>
    <property type="molecule type" value="Genomic_DNA"/>
</dbReference>
<comment type="similarity">
    <text evidence="1 2">Belongs to the anti-sigma-factor antagonist family.</text>
</comment>
<dbReference type="InterPro" id="IPR002645">
    <property type="entry name" value="STAS_dom"/>
</dbReference>
<dbReference type="RefSeq" id="WP_168513574.1">
    <property type="nucleotide sequence ID" value="NZ_JAAXLS010000004.1"/>
</dbReference>
<dbReference type="PANTHER" id="PTHR33495">
    <property type="entry name" value="ANTI-SIGMA FACTOR ANTAGONIST TM_1081-RELATED-RELATED"/>
    <property type="match status" value="1"/>
</dbReference>
<sequence length="111" mass="11505">MLQELALSRRTADGETIVYVTGELDAHTALDLAEALGKQLRPGVHDVIVDVGDVTFMSAAGLQALQEAAEAAHATGVRLRVDVGKSQAVRRVLLAAGGEHLLPLTGAARAA</sequence>
<evidence type="ECO:0000256" key="2">
    <source>
        <dbReference type="RuleBase" id="RU003749"/>
    </source>
</evidence>
<gene>
    <name evidence="4" type="ORF">HFP15_09120</name>
</gene>
<dbReference type="Gene3D" id="3.30.750.24">
    <property type="entry name" value="STAS domain"/>
    <property type="match status" value="1"/>
</dbReference>
<dbReference type="Proteomes" id="UP000715441">
    <property type="component" value="Unassembled WGS sequence"/>
</dbReference>
<dbReference type="Pfam" id="PF01740">
    <property type="entry name" value="STAS"/>
    <property type="match status" value="1"/>
</dbReference>
<organism evidence="4 5">
    <name type="scientific">Amycolatopsis acididurans</name>
    <dbReference type="NCBI Taxonomy" id="2724524"/>
    <lineage>
        <taxon>Bacteria</taxon>
        <taxon>Bacillati</taxon>
        <taxon>Actinomycetota</taxon>
        <taxon>Actinomycetes</taxon>
        <taxon>Pseudonocardiales</taxon>
        <taxon>Pseudonocardiaceae</taxon>
        <taxon>Amycolatopsis</taxon>
    </lineage>
</organism>
<evidence type="ECO:0000259" key="3">
    <source>
        <dbReference type="PROSITE" id="PS50801"/>
    </source>
</evidence>
<evidence type="ECO:0000313" key="5">
    <source>
        <dbReference type="Proteomes" id="UP000715441"/>
    </source>
</evidence>
<keyword evidence="5" id="KW-1185">Reference proteome</keyword>
<protein>
    <recommendedName>
        <fullName evidence="2">Anti-sigma factor antagonist</fullName>
    </recommendedName>
</protein>
<dbReference type="SUPFAM" id="SSF52091">
    <property type="entry name" value="SpoIIaa-like"/>
    <property type="match status" value="1"/>
</dbReference>
<dbReference type="NCBIfam" id="TIGR00377">
    <property type="entry name" value="ant_ant_sig"/>
    <property type="match status" value="1"/>
</dbReference>
<evidence type="ECO:0000256" key="1">
    <source>
        <dbReference type="ARBA" id="ARBA00009013"/>
    </source>
</evidence>
<reference evidence="4 5" key="1">
    <citation type="submission" date="2020-04" db="EMBL/GenBank/DDBJ databases">
        <title>Novel species.</title>
        <authorList>
            <person name="Teo W.F.A."/>
            <person name="Lipun K."/>
            <person name="Srisuk N."/>
            <person name="Duangmal K."/>
        </authorList>
    </citation>
    <scope>NUCLEOTIDE SEQUENCE [LARGE SCALE GENOMIC DNA]</scope>
    <source>
        <strain evidence="4 5">K13G38</strain>
    </source>
</reference>
<dbReference type="InterPro" id="IPR036513">
    <property type="entry name" value="STAS_dom_sf"/>
</dbReference>
<feature type="domain" description="STAS" evidence="3">
    <location>
        <begin position="5"/>
        <end position="97"/>
    </location>
</feature>
<dbReference type="CDD" id="cd07043">
    <property type="entry name" value="STAS_anti-anti-sigma_factors"/>
    <property type="match status" value="1"/>
</dbReference>
<dbReference type="PANTHER" id="PTHR33495:SF2">
    <property type="entry name" value="ANTI-SIGMA FACTOR ANTAGONIST TM_1081-RELATED"/>
    <property type="match status" value="1"/>
</dbReference>
<comment type="caution">
    <text evidence="4">The sequence shown here is derived from an EMBL/GenBank/DDBJ whole genome shotgun (WGS) entry which is preliminary data.</text>
</comment>